<feature type="transmembrane region" description="Helical" evidence="5">
    <location>
        <begin position="6"/>
        <end position="23"/>
    </location>
</feature>
<dbReference type="GO" id="GO:0016020">
    <property type="term" value="C:membrane"/>
    <property type="evidence" value="ECO:0007669"/>
    <property type="project" value="UniProtKB-SubCell"/>
</dbReference>
<gene>
    <name evidence="6" type="ORF">BT96DRAFT_1018623</name>
</gene>
<evidence type="ECO:0000256" key="3">
    <source>
        <dbReference type="ARBA" id="ARBA00022989"/>
    </source>
</evidence>
<dbReference type="PANTHER" id="PTHR48022">
    <property type="entry name" value="PLASTIDIC GLUCOSE TRANSPORTER 4"/>
    <property type="match status" value="1"/>
</dbReference>
<evidence type="ECO:0000256" key="2">
    <source>
        <dbReference type="ARBA" id="ARBA00022692"/>
    </source>
</evidence>
<feature type="transmembrane region" description="Helical" evidence="5">
    <location>
        <begin position="185"/>
        <end position="203"/>
    </location>
</feature>
<evidence type="ECO:0000256" key="1">
    <source>
        <dbReference type="ARBA" id="ARBA00004141"/>
    </source>
</evidence>
<evidence type="ECO:0008006" key="8">
    <source>
        <dbReference type="Google" id="ProtNLM"/>
    </source>
</evidence>
<feature type="transmembrane region" description="Helical" evidence="5">
    <location>
        <begin position="114"/>
        <end position="132"/>
    </location>
</feature>
<feature type="transmembrane region" description="Helical" evidence="5">
    <location>
        <begin position="215"/>
        <end position="234"/>
    </location>
</feature>
<keyword evidence="2 5" id="KW-0812">Transmembrane</keyword>
<evidence type="ECO:0000256" key="4">
    <source>
        <dbReference type="ARBA" id="ARBA00023136"/>
    </source>
</evidence>
<dbReference type="AlphaFoldDB" id="A0A6A4HU28"/>
<proteinExistence type="predicted"/>
<dbReference type="Pfam" id="PF00083">
    <property type="entry name" value="Sugar_tr"/>
    <property type="match status" value="1"/>
</dbReference>
<keyword evidence="3 5" id="KW-1133">Transmembrane helix</keyword>
<name>A0A6A4HU28_9AGAR</name>
<dbReference type="InterPro" id="IPR005828">
    <property type="entry name" value="MFS_sugar_transport-like"/>
</dbReference>
<dbReference type="InterPro" id="IPR050360">
    <property type="entry name" value="MFS_Sugar_Transporters"/>
</dbReference>
<organism evidence="6 7">
    <name type="scientific">Gymnopus androsaceus JB14</name>
    <dbReference type="NCBI Taxonomy" id="1447944"/>
    <lineage>
        <taxon>Eukaryota</taxon>
        <taxon>Fungi</taxon>
        <taxon>Dikarya</taxon>
        <taxon>Basidiomycota</taxon>
        <taxon>Agaricomycotina</taxon>
        <taxon>Agaricomycetes</taxon>
        <taxon>Agaricomycetidae</taxon>
        <taxon>Agaricales</taxon>
        <taxon>Marasmiineae</taxon>
        <taxon>Omphalotaceae</taxon>
        <taxon>Gymnopus</taxon>
    </lineage>
</organism>
<dbReference type="PANTHER" id="PTHR48022:SF64">
    <property type="entry name" value="MAJOR FACILITATOR SUPERFAMILY (MFS) PROFILE DOMAIN-CONTAINING PROTEIN"/>
    <property type="match status" value="1"/>
</dbReference>
<sequence length="272" mass="30526">MALPALLQAFGPFVLIFTALLGPESPRFLLSKSQGEKALDILAKFHANGDHDDELVQREFQQISEHIQRERMNKSGSWSSLIRYSCKSAAVADPGPISTYLPIMLRSNTRSSSAAAVNGSLAVFNIFAGIMGGLCVDKVGRRPLFLISTTGMLITYTVIIIVAHGPRWPNYILWKYCRSQFGPRVYPLGLWLFAASNALGAFLNPIGLKVLQWRFYFVFLAIQTMYLFLIWWFFIETRGRTIEQVSVLLDEHREVASPGLGTESEEKVPYLS</sequence>
<comment type="subcellular location">
    <subcellularLocation>
        <location evidence="1">Membrane</location>
        <topology evidence="1">Multi-pass membrane protein</topology>
    </subcellularLocation>
</comment>
<dbReference type="GO" id="GO:0005351">
    <property type="term" value="F:carbohydrate:proton symporter activity"/>
    <property type="evidence" value="ECO:0007669"/>
    <property type="project" value="TreeGrafter"/>
</dbReference>
<protein>
    <recommendedName>
        <fullName evidence="8">Major facilitator superfamily (MFS) profile domain-containing protein</fullName>
    </recommendedName>
</protein>
<evidence type="ECO:0000313" key="7">
    <source>
        <dbReference type="Proteomes" id="UP000799118"/>
    </source>
</evidence>
<dbReference type="SUPFAM" id="SSF103473">
    <property type="entry name" value="MFS general substrate transporter"/>
    <property type="match status" value="1"/>
</dbReference>
<feature type="transmembrane region" description="Helical" evidence="5">
    <location>
        <begin position="144"/>
        <end position="164"/>
    </location>
</feature>
<keyword evidence="4 5" id="KW-0472">Membrane</keyword>
<dbReference type="Proteomes" id="UP000799118">
    <property type="component" value="Unassembled WGS sequence"/>
</dbReference>
<reference evidence="6" key="1">
    <citation type="journal article" date="2019" name="Environ. Microbiol.">
        <title>Fungal ecological strategies reflected in gene transcription - a case study of two litter decomposers.</title>
        <authorList>
            <person name="Barbi F."/>
            <person name="Kohler A."/>
            <person name="Barry K."/>
            <person name="Baskaran P."/>
            <person name="Daum C."/>
            <person name="Fauchery L."/>
            <person name="Ihrmark K."/>
            <person name="Kuo A."/>
            <person name="LaButti K."/>
            <person name="Lipzen A."/>
            <person name="Morin E."/>
            <person name="Grigoriev I.V."/>
            <person name="Henrissat B."/>
            <person name="Lindahl B."/>
            <person name="Martin F."/>
        </authorList>
    </citation>
    <scope>NUCLEOTIDE SEQUENCE</scope>
    <source>
        <strain evidence="6">JB14</strain>
    </source>
</reference>
<dbReference type="OrthoDB" id="6133115at2759"/>
<dbReference type="InterPro" id="IPR036259">
    <property type="entry name" value="MFS_trans_sf"/>
</dbReference>
<evidence type="ECO:0000313" key="6">
    <source>
        <dbReference type="EMBL" id="KAE9400808.1"/>
    </source>
</evidence>
<dbReference type="Gene3D" id="1.20.1250.20">
    <property type="entry name" value="MFS general substrate transporter like domains"/>
    <property type="match status" value="1"/>
</dbReference>
<accession>A0A6A4HU28</accession>
<keyword evidence="7" id="KW-1185">Reference proteome</keyword>
<evidence type="ECO:0000256" key="5">
    <source>
        <dbReference type="SAM" id="Phobius"/>
    </source>
</evidence>
<dbReference type="EMBL" id="ML769453">
    <property type="protein sequence ID" value="KAE9400808.1"/>
    <property type="molecule type" value="Genomic_DNA"/>
</dbReference>